<dbReference type="EMBL" id="LSRX01000634">
    <property type="protein sequence ID" value="OLP92127.1"/>
    <property type="molecule type" value="Genomic_DNA"/>
</dbReference>
<feature type="transmembrane region" description="Helical" evidence="1">
    <location>
        <begin position="106"/>
        <end position="136"/>
    </location>
</feature>
<reference evidence="2 3" key="1">
    <citation type="submission" date="2016-02" db="EMBL/GenBank/DDBJ databases">
        <title>Genome analysis of coral dinoflagellate symbionts highlights evolutionary adaptations to a symbiotic lifestyle.</title>
        <authorList>
            <person name="Aranda M."/>
            <person name="Li Y."/>
            <person name="Liew Y.J."/>
            <person name="Baumgarten S."/>
            <person name="Simakov O."/>
            <person name="Wilson M."/>
            <person name="Piel J."/>
            <person name="Ashoor H."/>
            <person name="Bougouffa S."/>
            <person name="Bajic V.B."/>
            <person name="Ryu T."/>
            <person name="Ravasi T."/>
            <person name="Bayer T."/>
            <person name="Micklem G."/>
            <person name="Kim H."/>
            <person name="Bhak J."/>
            <person name="Lajeunesse T.C."/>
            <person name="Voolstra C.R."/>
        </authorList>
    </citation>
    <scope>NUCLEOTIDE SEQUENCE [LARGE SCALE GENOMIC DNA]</scope>
    <source>
        <strain evidence="2 3">CCMP2467</strain>
    </source>
</reference>
<evidence type="ECO:0000256" key="1">
    <source>
        <dbReference type="SAM" id="Phobius"/>
    </source>
</evidence>
<dbReference type="Proteomes" id="UP000186817">
    <property type="component" value="Unassembled WGS sequence"/>
</dbReference>
<accession>A0A1Q9DAE2</accession>
<feature type="transmembrane region" description="Helical" evidence="1">
    <location>
        <begin position="142"/>
        <end position="175"/>
    </location>
</feature>
<keyword evidence="3" id="KW-1185">Reference proteome</keyword>
<evidence type="ECO:0000313" key="3">
    <source>
        <dbReference type="Proteomes" id="UP000186817"/>
    </source>
</evidence>
<comment type="caution">
    <text evidence="2">The sequence shown here is derived from an EMBL/GenBank/DDBJ whole genome shotgun (WGS) entry which is preliminary data.</text>
</comment>
<keyword evidence="1" id="KW-0812">Transmembrane</keyword>
<evidence type="ECO:0000313" key="2">
    <source>
        <dbReference type="EMBL" id="OLP92127.1"/>
    </source>
</evidence>
<proteinExistence type="predicted"/>
<gene>
    <name evidence="2" type="ORF">AK812_SmicGene26081</name>
</gene>
<sequence>MWGTRLTPGPSGGHVDLAPDVEASTTARLWDHAKRFVMRTEHSRQKRENRLESPELFSKMQQYVFRTPDPTKKGTYVVKNQVREVGREEASLLKDQRLKPAPGRNAAVPVVACVCCFLVLFCLIMLHVFIVIIFIITITIIIIIIIIIIFIFIFIFIIIIIIIIFIVIFIFIFIFIII</sequence>
<dbReference type="AlphaFoldDB" id="A0A1Q9DAE2"/>
<name>A0A1Q9DAE2_SYMMI</name>
<organism evidence="2 3">
    <name type="scientific">Symbiodinium microadriaticum</name>
    <name type="common">Dinoflagellate</name>
    <name type="synonym">Zooxanthella microadriatica</name>
    <dbReference type="NCBI Taxonomy" id="2951"/>
    <lineage>
        <taxon>Eukaryota</taxon>
        <taxon>Sar</taxon>
        <taxon>Alveolata</taxon>
        <taxon>Dinophyceae</taxon>
        <taxon>Suessiales</taxon>
        <taxon>Symbiodiniaceae</taxon>
        <taxon>Symbiodinium</taxon>
    </lineage>
</organism>
<keyword evidence="1" id="KW-0472">Membrane</keyword>
<protein>
    <submittedName>
        <fullName evidence="2">Uncharacterized protein</fullName>
    </submittedName>
</protein>
<keyword evidence="1" id="KW-1133">Transmembrane helix</keyword>